<organism evidence="2 3">
    <name type="scientific">Coleophoma cylindrospora</name>
    <dbReference type="NCBI Taxonomy" id="1849047"/>
    <lineage>
        <taxon>Eukaryota</taxon>
        <taxon>Fungi</taxon>
        <taxon>Dikarya</taxon>
        <taxon>Ascomycota</taxon>
        <taxon>Pezizomycotina</taxon>
        <taxon>Leotiomycetes</taxon>
        <taxon>Helotiales</taxon>
        <taxon>Dermateaceae</taxon>
        <taxon>Coleophoma</taxon>
    </lineage>
</organism>
<gene>
    <name evidence="2" type="ORF">BP6252_09153</name>
</gene>
<feature type="region of interest" description="Disordered" evidence="1">
    <location>
        <begin position="181"/>
        <end position="216"/>
    </location>
</feature>
<evidence type="ECO:0000256" key="1">
    <source>
        <dbReference type="SAM" id="MobiDB-lite"/>
    </source>
</evidence>
<comment type="caution">
    <text evidence="2">The sequence shown here is derived from an EMBL/GenBank/DDBJ whole genome shotgun (WGS) entry which is preliminary data.</text>
</comment>
<feature type="region of interest" description="Disordered" evidence="1">
    <location>
        <begin position="384"/>
        <end position="426"/>
    </location>
</feature>
<dbReference type="AlphaFoldDB" id="A0A3D8R143"/>
<name>A0A3D8R143_9HELO</name>
<proteinExistence type="predicted"/>
<dbReference type="OrthoDB" id="5407772at2759"/>
<accession>A0A3D8R143</accession>
<reference evidence="2 3" key="1">
    <citation type="journal article" date="2018" name="IMA Fungus">
        <title>IMA Genome-F 9: Draft genome sequence of Annulohypoxylon stygium, Aspergillus mulundensis, Berkeleyomyces basicola (syn. Thielaviopsis basicola), Ceratocystis smalleyi, two Cercospora beticola strains, Coleophoma cylindrospora, Fusarium fracticaudum, Phialophora cf. hyalina, and Morchella septimelata.</title>
        <authorList>
            <person name="Wingfield B.D."/>
            <person name="Bills G.F."/>
            <person name="Dong Y."/>
            <person name="Huang W."/>
            <person name="Nel W.J."/>
            <person name="Swalarsk-Parry B.S."/>
            <person name="Vaghefi N."/>
            <person name="Wilken P.M."/>
            <person name="An Z."/>
            <person name="de Beer Z.W."/>
            <person name="De Vos L."/>
            <person name="Chen L."/>
            <person name="Duong T.A."/>
            <person name="Gao Y."/>
            <person name="Hammerbacher A."/>
            <person name="Kikkert J.R."/>
            <person name="Li Y."/>
            <person name="Li H."/>
            <person name="Li K."/>
            <person name="Li Q."/>
            <person name="Liu X."/>
            <person name="Ma X."/>
            <person name="Naidoo K."/>
            <person name="Pethybridge S.J."/>
            <person name="Sun J."/>
            <person name="Steenkamp E.T."/>
            <person name="van der Nest M.A."/>
            <person name="van Wyk S."/>
            <person name="Wingfield M.J."/>
            <person name="Xiong C."/>
            <person name="Yue Q."/>
            <person name="Zhang X."/>
        </authorList>
    </citation>
    <scope>NUCLEOTIDE SEQUENCE [LARGE SCALE GENOMIC DNA]</scope>
    <source>
        <strain evidence="2 3">BP6252</strain>
    </source>
</reference>
<feature type="compositionally biased region" description="Polar residues" evidence="1">
    <location>
        <begin position="188"/>
        <end position="201"/>
    </location>
</feature>
<protein>
    <submittedName>
        <fullName evidence="2">Uncharacterized protein</fullName>
    </submittedName>
</protein>
<feature type="region of interest" description="Disordered" evidence="1">
    <location>
        <begin position="1"/>
        <end position="81"/>
    </location>
</feature>
<keyword evidence="3" id="KW-1185">Reference proteome</keyword>
<evidence type="ECO:0000313" key="2">
    <source>
        <dbReference type="EMBL" id="RDW67757.1"/>
    </source>
</evidence>
<dbReference type="Proteomes" id="UP000256645">
    <property type="component" value="Unassembled WGS sequence"/>
</dbReference>
<feature type="compositionally biased region" description="Polar residues" evidence="1">
    <location>
        <begin position="17"/>
        <end position="31"/>
    </location>
</feature>
<feature type="compositionally biased region" description="Low complexity" evidence="1">
    <location>
        <begin position="205"/>
        <end position="214"/>
    </location>
</feature>
<dbReference type="EMBL" id="PDLM01000010">
    <property type="protein sequence ID" value="RDW67757.1"/>
    <property type="molecule type" value="Genomic_DNA"/>
</dbReference>
<sequence>MARFGGFAWPHLVPAKSSPSLSTQHEGSNSVREAIWRLESKTESPQLRRCSHGDEIRKSLNRTLPPRPKLHSRASSPAITPRRISLSNESSNHQDVVSVQQDQESAMCVPLPPATTDNISPISAIDLKSLPTLPSSPSATSEKESQVLGDAFTDDLHRRISKFSTSNSEVGLSMKWKKQRVVMDSEEQSSLGGTVPNNSPRVTVDSPSSLPLDSSSDDEMIGYGSPGLLDPSREYVSLTSTVLGFWSRTADEKPTVSRTRRSRKQRGTVDGCDIMASKVKIVTPSKYLTSEEASLVATTPSARSRHGSDDCFGQIDSPAKSSLVSTSVSPCALYTAPQSPQILTPSIVPRNFTFDGPDSNRPSIKDFAEHRKPSGGLIDFLKTLGPSISQDSPMKSPVTAPDSCLPRDSLDGVTAPKIPQNPPEDTPVPLQQISSIPAAPEIPSESELAKAPNMPMVPEAADVAPGPTGPLAVPPAGSLGVPENSIAASQVPSPKVPEAPGVPEVPGIPLVTVPDLPPPSPGKQKQNMCKRLANKGKRVTRKGRGLLLRKHVLVFILGRQLAGPTAVALKQISKGLALASASDSVGAPVPVPI</sequence>
<evidence type="ECO:0000313" key="3">
    <source>
        <dbReference type="Proteomes" id="UP000256645"/>
    </source>
</evidence>